<keyword evidence="9" id="KW-1185">Reference proteome</keyword>
<keyword evidence="2 7" id="KW-0813">Transport</keyword>
<dbReference type="InterPro" id="IPR020781">
    <property type="entry name" value="ATPase_OSCP/d_CS"/>
</dbReference>
<evidence type="ECO:0000256" key="1">
    <source>
        <dbReference type="ARBA" id="ARBA00004370"/>
    </source>
</evidence>
<evidence type="ECO:0000256" key="3">
    <source>
        <dbReference type="ARBA" id="ARBA00022781"/>
    </source>
</evidence>
<dbReference type="eggNOG" id="COG0712">
    <property type="taxonomic scope" value="Bacteria"/>
</dbReference>
<keyword evidence="7" id="KW-1003">Cell membrane</keyword>
<dbReference type="GO" id="GO:0046933">
    <property type="term" value="F:proton-transporting ATP synthase activity, rotational mechanism"/>
    <property type="evidence" value="ECO:0007669"/>
    <property type="project" value="UniProtKB-UniRule"/>
</dbReference>
<dbReference type="OrthoDB" id="9802471at2"/>
<keyword evidence="6 7" id="KW-0066">ATP synthesis</keyword>
<dbReference type="InterPro" id="IPR000711">
    <property type="entry name" value="ATPase_OSCP/dsu"/>
</dbReference>
<proteinExistence type="inferred from homology"/>
<dbReference type="NCBIfam" id="TIGR01145">
    <property type="entry name" value="ATP_synt_delta"/>
    <property type="match status" value="1"/>
</dbReference>
<protein>
    <recommendedName>
        <fullName evidence="7">ATP synthase subunit delta</fullName>
    </recommendedName>
    <alternativeName>
        <fullName evidence="7">ATP synthase F(1) sector subunit delta</fullName>
    </alternativeName>
    <alternativeName>
        <fullName evidence="7">F-type ATPase subunit delta</fullName>
        <shortName evidence="7">F-ATPase subunit delta</shortName>
    </alternativeName>
</protein>
<evidence type="ECO:0000256" key="5">
    <source>
        <dbReference type="ARBA" id="ARBA00023136"/>
    </source>
</evidence>
<keyword evidence="3 7" id="KW-0375">Hydrogen ion transport</keyword>
<evidence type="ECO:0000256" key="2">
    <source>
        <dbReference type="ARBA" id="ARBA00022448"/>
    </source>
</evidence>
<evidence type="ECO:0000256" key="7">
    <source>
        <dbReference type="HAMAP-Rule" id="MF_01416"/>
    </source>
</evidence>
<dbReference type="EMBL" id="CP001848">
    <property type="protein sequence ID" value="ADB19055.1"/>
    <property type="molecule type" value="Genomic_DNA"/>
</dbReference>
<evidence type="ECO:0000256" key="6">
    <source>
        <dbReference type="ARBA" id="ARBA00023310"/>
    </source>
</evidence>
<keyword evidence="5 7" id="KW-0472">Membrane</keyword>
<comment type="subcellular location">
    <subcellularLocation>
        <location evidence="7">Cell inner membrane</location>
        <topology evidence="7">Peripheral membrane protein</topology>
    </subcellularLocation>
    <subcellularLocation>
        <location evidence="1">Membrane</location>
    </subcellularLocation>
</comment>
<dbReference type="STRING" id="530564.Psta_4409"/>
<evidence type="ECO:0000313" key="9">
    <source>
        <dbReference type="Proteomes" id="UP000001887"/>
    </source>
</evidence>
<keyword evidence="7" id="KW-0139">CF(1)</keyword>
<dbReference type="SUPFAM" id="SSF47928">
    <property type="entry name" value="N-terminal domain of the delta subunit of the F1F0-ATP synthase"/>
    <property type="match status" value="1"/>
</dbReference>
<dbReference type="InterPro" id="IPR026015">
    <property type="entry name" value="ATP_synth_OSCP/delta_N_sf"/>
</dbReference>
<reference evidence="8 9" key="1">
    <citation type="journal article" date="2009" name="Stand. Genomic Sci.">
        <title>Complete genome sequence of Pirellula staleyi type strain (ATCC 27377).</title>
        <authorList>
            <person name="Clum A."/>
            <person name="Tindall B.J."/>
            <person name="Sikorski J."/>
            <person name="Ivanova N."/>
            <person name="Mavrommatis K."/>
            <person name="Lucas S."/>
            <person name="Glavina del Rio T."/>
            <person name="Nolan M."/>
            <person name="Chen F."/>
            <person name="Tice H."/>
            <person name="Pitluck S."/>
            <person name="Cheng J.F."/>
            <person name="Chertkov O."/>
            <person name="Brettin T."/>
            <person name="Han C."/>
            <person name="Detter J.C."/>
            <person name="Kuske C."/>
            <person name="Bruce D."/>
            <person name="Goodwin L."/>
            <person name="Ovchinikova G."/>
            <person name="Pati A."/>
            <person name="Mikhailova N."/>
            <person name="Chen A."/>
            <person name="Palaniappan K."/>
            <person name="Land M."/>
            <person name="Hauser L."/>
            <person name="Chang Y.J."/>
            <person name="Jeffries C.D."/>
            <person name="Chain P."/>
            <person name="Rohde M."/>
            <person name="Goker M."/>
            <person name="Bristow J."/>
            <person name="Eisen J.A."/>
            <person name="Markowitz V."/>
            <person name="Hugenholtz P."/>
            <person name="Kyrpides N.C."/>
            <person name="Klenk H.P."/>
            <person name="Lapidus A."/>
        </authorList>
    </citation>
    <scope>NUCLEOTIDE SEQUENCE [LARGE SCALE GENOMIC DNA]</scope>
    <source>
        <strain evidence="9">ATCC 27377 / DSM 6068 / ICPB 4128</strain>
    </source>
</reference>
<comment type="function">
    <text evidence="7">F(1)F(0) ATP synthase produces ATP from ADP in the presence of a proton or sodium gradient. F-type ATPases consist of two structural domains, F(1) containing the extramembraneous catalytic core and F(0) containing the membrane proton channel, linked together by a central stalk and a peripheral stalk. During catalysis, ATP synthesis in the catalytic domain of F(1) is coupled via a rotary mechanism of the central stalk subunits to proton translocation.</text>
</comment>
<dbReference type="GO" id="GO:0045259">
    <property type="term" value="C:proton-transporting ATP synthase complex"/>
    <property type="evidence" value="ECO:0007669"/>
    <property type="project" value="UniProtKB-KW"/>
</dbReference>
<dbReference type="Pfam" id="PF00213">
    <property type="entry name" value="OSCP"/>
    <property type="match status" value="1"/>
</dbReference>
<comment type="function">
    <text evidence="7">This protein is part of the stalk that links CF(0) to CF(1). It either transmits conformational changes from CF(0) to CF(1) or is implicated in proton conduction.</text>
</comment>
<dbReference type="PANTHER" id="PTHR11910">
    <property type="entry name" value="ATP SYNTHASE DELTA CHAIN"/>
    <property type="match status" value="1"/>
</dbReference>
<evidence type="ECO:0000256" key="4">
    <source>
        <dbReference type="ARBA" id="ARBA00023065"/>
    </source>
</evidence>
<dbReference type="GO" id="GO:0005886">
    <property type="term" value="C:plasma membrane"/>
    <property type="evidence" value="ECO:0007669"/>
    <property type="project" value="UniProtKB-SubCell"/>
</dbReference>
<gene>
    <name evidence="7" type="primary">atpH</name>
    <name evidence="8" type="ordered locus">Psta_4409</name>
</gene>
<dbReference type="Proteomes" id="UP000001887">
    <property type="component" value="Chromosome"/>
</dbReference>
<dbReference type="AlphaFoldDB" id="D2R5X0"/>
<dbReference type="HAMAP" id="MF_01416">
    <property type="entry name" value="ATP_synth_delta_bact"/>
    <property type="match status" value="1"/>
</dbReference>
<sequence length="208" mass="22886">MASKRKSVKSFDTGRTHLGHVYAKALLAATEKQGATEQVLEELRALVTQVLDKVPQIEAVMSSPRISHTDRIGMIDRSLGGKVHPLLLNLLRVLSLHTRGDCLRHVLDAAEHQYNVLRGRLEVLLTTAAPLSPKTEKAIIARLEKQLGQTVLLKTAVDDDLLGGMVVRIGDTVFDGSVATRLKTMKTVALEHTTQKIRDSLDRFAISQ</sequence>
<dbReference type="KEGG" id="psl:Psta_4409"/>
<accession>D2R5X0</accession>
<name>D2R5X0_PIRSD</name>
<dbReference type="Gene3D" id="1.10.520.20">
    <property type="entry name" value="N-terminal domain of the delta subunit of the F1F0-ATP synthase"/>
    <property type="match status" value="1"/>
</dbReference>
<dbReference type="PROSITE" id="PS00389">
    <property type="entry name" value="ATPASE_DELTA"/>
    <property type="match status" value="1"/>
</dbReference>
<evidence type="ECO:0000313" key="8">
    <source>
        <dbReference type="EMBL" id="ADB19055.1"/>
    </source>
</evidence>
<keyword evidence="7" id="KW-0997">Cell inner membrane</keyword>
<keyword evidence="4 7" id="KW-0406">Ion transport</keyword>
<dbReference type="HOGENOM" id="CLU_085114_4_0_0"/>
<comment type="subunit">
    <text evidence="7">F-type ATPases have 2 components, F(1) - the catalytic core - and F(0) - the membrane proton channel. F(1) has five subunits: alpha(3), beta(3), gamma(1), delta(1), epsilon(1). F(0) has three main subunits: a(1), b(2) and c(10-14). The alpha and beta chains form an alternating ring which encloses part of the gamma chain. F(1) is attached to F(0) by a central stalk formed by the gamma and epsilon chains, while a peripheral stalk is formed by the delta and b chains.</text>
</comment>
<comment type="similarity">
    <text evidence="7">Belongs to the ATPase delta chain family.</text>
</comment>
<organism evidence="8 9">
    <name type="scientific">Pirellula staleyi (strain ATCC 27377 / DSM 6068 / ICPB 4128)</name>
    <name type="common">Pirella staleyi</name>
    <dbReference type="NCBI Taxonomy" id="530564"/>
    <lineage>
        <taxon>Bacteria</taxon>
        <taxon>Pseudomonadati</taxon>
        <taxon>Planctomycetota</taxon>
        <taxon>Planctomycetia</taxon>
        <taxon>Pirellulales</taxon>
        <taxon>Pirellulaceae</taxon>
        <taxon>Pirellula</taxon>
    </lineage>
</organism>
<dbReference type="PRINTS" id="PR00125">
    <property type="entry name" value="ATPASEDELTA"/>
</dbReference>